<protein>
    <submittedName>
        <fullName evidence="2">Uncharacterized protein</fullName>
    </submittedName>
</protein>
<evidence type="ECO:0000313" key="3">
    <source>
        <dbReference type="Proteomes" id="UP000182470"/>
    </source>
</evidence>
<dbReference type="EMBL" id="LT629704">
    <property type="protein sequence ID" value="SDM92365.1"/>
    <property type="molecule type" value="Genomic_DNA"/>
</dbReference>
<evidence type="ECO:0000313" key="1">
    <source>
        <dbReference type="EMBL" id="KAF2409812.1"/>
    </source>
</evidence>
<proteinExistence type="predicted"/>
<reference evidence="1 4" key="1">
    <citation type="submission" date="2015-01" db="EMBL/GenBank/DDBJ databases">
        <title>Genome Sequence of Pseudomonas antarctica CMS 35.</title>
        <authorList>
            <person name="Voget S."/>
            <person name="Chow J."/>
            <person name="Daniel R."/>
            <person name="Streit W."/>
        </authorList>
    </citation>
    <scope>NUCLEOTIDE SEQUENCE [LARGE SCALE GENOMIC DNA]</scope>
    <source>
        <strain evidence="1 4">CMS 35</strain>
    </source>
</reference>
<accession>A0A1G9X7P7</accession>
<dbReference type="AlphaFoldDB" id="A0A1G9X7P7"/>
<dbReference type="Proteomes" id="UP000182470">
    <property type="component" value="Chromosome I"/>
</dbReference>
<name>A0A1G9X7P7_9PSED</name>
<evidence type="ECO:0000313" key="2">
    <source>
        <dbReference type="EMBL" id="SDM92365.1"/>
    </source>
</evidence>
<keyword evidence="4" id="KW-1185">Reference proteome</keyword>
<evidence type="ECO:0000313" key="4">
    <source>
        <dbReference type="Proteomes" id="UP000748067"/>
    </source>
</evidence>
<gene>
    <name evidence="1" type="ORF">PSAN_22270</name>
    <name evidence="2" type="ORF">SAMN04490179_1604</name>
</gene>
<dbReference type="EMBL" id="JXDI01000001">
    <property type="protein sequence ID" value="KAF2409812.1"/>
    <property type="molecule type" value="Genomic_DNA"/>
</dbReference>
<dbReference type="SUPFAM" id="SSF51197">
    <property type="entry name" value="Clavaminate synthase-like"/>
    <property type="match status" value="1"/>
</dbReference>
<reference evidence="2 3" key="2">
    <citation type="submission" date="2016-10" db="EMBL/GenBank/DDBJ databases">
        <authorList>
            <person name="de Groot N.N."/>
        </authorList>
    </citation>
    <scope>NUCLEOTIDE SEQUENCE [LARGE SCALE GENOMIC DNA]</scope>
    <source>
        <strain evidence="2 3">BS2772</strain>
    </source>
</reference>
<dbReference type="Proteomes" id="UP000748067">
    <property type="component" value="Unassembled WGS sequence"/>
</dbReference>
<organism evidence="2 3">
    <name type="scientific">Pseudomonas antarctica</name>
    <dbReference type="NCBI Taxonomy" id="219572"/>
    <lineage>
        <taxon>Bacteria</taxon>
        <taxon>Pseudomonadati</taxon>
        <taxon>Pseudomonadota</taxon>
        <taxon>Gammaproteobacteria</taxon>
        <taxon>Pseudomonadales</taxon>
        <taxon>Pseudomonadaceae</taxon>
        <taxon>Pseudomonas</taxon>
    </lineage>
</organism>
<sequence length="71" mass="8073">MSCAAYSRLPVPVDLPRLLQALASIAEDAWRSHFNTQYFSRGWIGMALITTTDKPIYVRPFSQKQDVTKTL</sequence>